<dbReference type="SMART" id="SM00477">
    <property type="entry name" value="NUC"/>
    <property type="match status" value="1"/>
</dbReference>
<dbReference type="InterPro" id="IPR044929">
    <property type="entry name" value="DNA/RNA_non-sp_Endonuclease_sf"/>
</dbReference>
<evidence type="ECO:0000256" key="10">
    <source>
        <dbReference type="RuleBase" id="RU366055"/>
    </source>
</evidence>
<dbReference type="CDD" id="cd00091">
    <property type="entry name" value="NUC"/>
    <property type="match status" value="1"/>
</dbReference>
<dbReference type="InterPro" id="IPR001604">
    <property type="entry name" value="Endo_G_ENPP1-like_dom"/>
</dbReference>
<dbReference type="SMART" id="SM00892">
    <property type="entry name" value="Endonuclease_NS"/>
    <property type="match status" value="1"/>
</dbReference>
<accession>A0A9D9EM03</accession>
<keyword evidence="6 10" id="KW-0378">Hydrolase</keyword>
<dbReference type="Gene3D" id="3.40.570.10">
    <property type="entry name" value="Extracellular Endonuclease, subunit A"/>
    <property type="match status" value="1"/>
</dbReference>
<feature type="domain" description="ENPP1-3/EXOG-like endonuclease/phosphodiesterase" evidence="11">
    <location>
        <begin position="63"/>
        <end position="255"/>
    </location>
</feature>
<evidence type="ECO:0000256" key="5">
    <source>
        <dbReference type="ARBA" id="ARBA00022759"/>
    </source>
</evidence>
<dbReference type="Proteomes" id="UP000823637">
    <property type="component" value="Unassembled WGS sequence"/>
</dbReference>
<reference evidence="13" key="2">
    <citation type="journal article" date="2021" name="PeerJ">
        <title>Extensive microbial diversity within the chicken gut microbiome revealed by metagenomics and culture.</title>
        <authorList>
            <person name="Gilroy R."/>
            <person name="Ravi A."/>
            <person name="Getino M."/>
            <person name="Pursley I."/>
            <person name="Horton D.L."/>
            <person name="Alikhan N.F."/>
            <person name="Baker D."/>
            <person name="Gharbi K."/>
            <person name="Hall N."/>
            <person name="Watson M."/>
            <person name="Adriaenssens E.M."/>
            <person name="Foster-Nyarko E."/>
            <person name="Jarju S."/>
            <person name="Secka A."/>
            <person name="Antonio M."/>
            <person name="Oren A."/>
            <person name="Chaudhuri R.R."/>
            <person name="La Ragione R."/>
            <person name="Hildebrand F."/>
            <person name="Pallen M.J."/>
        </authorList>
    </citation>
    <scope>NUCLEOTIDE SEQUENCE</scope>
    <source>
        <strain evidence="13">D3-1215</strain>
    </source>
</reference>
<evidence type="ECO:0000256" key="7">
    <source>
        <dbReference type="ARBA" id="ARBA00022842"/>
    </source>
</evidence>
<dbReference type="PANTHER" id="PTHR13966">
    <property type="entry name" value="ENDONUCLEASE RELATED"/>
    <property type="match status" value="1"/>
</dbReference>
<reference evidence="13" key="1">
    <citation type="submission" date="2020-10" db="EMBL/GenBank/DDBJ databases">
        <authorList>
            <person name="Gilroy R."/>
        </authorList>
    </citation>
    <scope>NUCLEOTIDE SEQUENCE</scope>
    <source>
        <strain evidence="13">D3-1215</strain>
    </source>
</reference>
<dbReference type="GO" id="GO:0016787">
    <property type="term" value="F:hydrolase activity"/>
    <property type="evidence" value="ECO:0007669"/>
    <property type="project" value="UniProtKB-KW"/>
</dbReference>
<sequence>MDHKRPSIPRIAVLAILTSVLWLAVSWNGGTEAEARTAGDAACRIEKFLPAKLHGRSEQIIRHSGYIVSYNPDWLIPNWVAYELTPDEAAGEVPRGKKFVPDPLVEGRSAVHRDYTNSGYDRGHMAPAADMKWSVAAMEESFYLSNICPQDHNLNGGDWHDLEKAVRNLAFSGDTIYVVCGPLMSENFLRIGENGVAVPAAFFKILAKRGSNGYEAIAFVMPNRAGSKKLPEYAMSVDDLEILSETDFFAEMPPRLEKKAEAGYDAFIWGIN</sequence>
<dbReference type="EMBL" id="JADIMR010000118">
    <property type="protein sequence ID" value="MBO8447624.1"/>
    <property type="molecule type" value="Genomic_DNA"/>
</dbReference>
<name>A0A9D9EM03_9BACT</name>
<dbReference type="InterPro" id="IPR018524">
    <property type="entry name" value="DNA/RNA_endonuclease_AS"/>
</dbReference>
<dbReference type="InterPro" id="IPR044925">
    <property type="entry name" value="His-Me_finger_sf"/>
</dbReference>
<feature type="binding site" evidence="9">
    <location>
        <position position="155"/>
    </location>
    <ligand>
        <name>Mg(2+)</name>
        <dbReference type="ChEBI" id="CHEBI:18420"/>
        <note>catalytic</note>
    </ligand>
</feature>
<comment type="caution">
    <text evidence="13">The sequence shown here is derived from an EMBL/GenBank/DDBJ whole genome shotgun (WGS) entry which is preliminary data.</text>
</comment>
<organism evidence="13 14">
    <name type="scientific">Candidatus Enterocola intestinipullorum</name>
    <dbReference type="NCBI Taxonomy" id="2840783"/>
    <lineage>
        <taxon>Bacteria</taxon>
        <taxon>Pseudomonadati</taxon>
        <taxon>Bacteroidota</taxon>
        <taxon>Bacteroidia</taxon>
        <taxon>Bacteroidales</taxon>
        <taxon>Candidatus Enterocola</taxon>
    </lineage>
</organism>
<protein>
    <recommendedName>
        <fullName evidence="10">Endonuclease</fullName>
        <ecNumber evidence="10">3.1.30.-</ecNumber>
    </recommendedName>
</protein>
<evidence type="ECO:0000259" key="11">
    <source>
        <dbReference type="SMART" id="SM00477"/>
    </source>
</evidence>
<keyword evidence="7" id="KW-0460">Magnesium</keyword>
<feature type="domain" description="DNA/RNA non-specific endonuclease/pyrophosphatase/phosphodiesterase" evidence="12">
    <location>
        <begin position="62"/>
        <end position="255"/>
    </location>
</feature>
<dbReference type="GO" id="GO:0003676">
    <property type="term" value="F:nucleic acid binding"/>
    <property type="evidence" value="ECO:0007669"/>
    <property type="project" value="InterPro"/>
</dbReference>
<gene>
    <name evidence="13" type="ORF">IAC32_07785</name>
</gene>
<evidence type="ECO:0000256" key="3">
    <source>
        <dbReference type="ARBA" id="ARBA00022722"/>
    </source>
</evidence>
<evidence type="ECO:0000313" key="14">
    <source>
        <dbReference type="Proteomes" id="UP000823637"/>
    </source>
</evidence>
<dbReference type="InterPro" id="IPR040255">
    <property type="entry name" value="Non-specific_endonuclease"/>
</dbReference>
<evidence type="ECO:0000313" key="13">
    <source>
        <dbReference type="EMBL" id="MBO8447624.1"/>
    </source>
</evidence>
<dbReference type="Pfam" id="PF01223">
    <property type="entry name" value="Endonuclease_NS"/>
    <property type="match status" value="1"/>
</dbReference>
<keyword evidence="3 10" id="KW-0540">Nuclease</keyword>
<dbReference type="InterPro" id="IPR020821">
    <property type="entry name" value="ENPP1-3/EXOG-like_nuc-like"/>
</dbReference>
<evidence type="ECO:0000256" key="4">
    <source>
        <dbReference type="ARBA" id="ARBA00022723"/>
    </source>
</evidence>
<feature type="active site" description="Proton acceptor" evidence="8">
    <location>
        <position position="124"/>
    </location>
</feature>
<keyword evidence="4 9" id="KW-0479">Metal-binding</keyword>
<keyword evidence="5 10" id="KW-0255">Endonuclease</keyword>
<proteinExistence type="inferred from homology"/>
<evidence type="ECO:0000256" key="9">
    <source>
        <dbReference type="PIRSR" id="PIRSR640255-2"/>
    </source>
</evidence>
<dbReference type="PANTHER" id="PTHR13966:SF5">
    <property type="entry name" value="ENDONUCLEASE G, MITOCHONDRIAL"/>
    <property type="match status" value="1"/>
</dbReference>
<evidence type="ECO:0000256" key="8">
    <source>
        <dbReference type="PIRSR" id="PIRSR640255-1"/>
    </source>
</evidence>
<dbReference type="PROSITE" id="PS01070">
    <property type="entry name" value="NUCLEASE_NON_SPEC"/>
    <property type="match status" value="1"/>
</dbReference>
<dbReference type="GO" id="GO:0046872">
    <property type="term" value="F:metal ion binding"/>
    <property type="evidence" value="ECO:0007669"/>
    <property type="project" value="UniProtKB-KW"/>
</dbReference>
<comment type="cofactor">
    <cofactor evidence="1 10">
        <name>Mg(2+)</name>
        <dbReference type="ChEBI" id="CHEBI:18420"/>
    </cofactor>
</comment>
<comment type="similarity">
    <text evidence="2 10">Belongs to the DNA/RNA non-specific endonuclease family.</text>
</comment>
<evidence type="ECO:0000259" key="12">
    <source>
        <dbReference type="SMART" id="SM00892"/>
    </source>
</evidence>
<dbReference type="SUPFAM" id="SSF54060">
    <property type="entry name" value="His-Me finger endonucleases"/>
    <property type="match status" value="1"/>
</dbReference>
<dbReference type="GO" id="GO:0004519">
    <property type="term" value="F:endonuclease activity"/>
    <property type="evidence" value="ECO:0007669"/>
    <property type="project" value="UniProtKB-UniRule"/>
</dbReference>
<dbReference type="AlphaFoldDB" id="A0A9D9EM03"/>
<evidence type="ECO:0000256" key="1">
    <source>
        <dbReference type="ARBA" id="ARBA00001946"/>
    </source>
</evidence>
<evidence type="ECO:0000256" key="6">
    <source>
        <dbReference type="ARBA" id="ARBA00022801"/>
    </source>
</evidence>
<dbReference type="EC" id="3.1.30.-" evidence="10"/>
<evidence type="ECO:0000256" key="2">
    <source>
        <dbReference type="ARBA" id="ARBA00010052"/>
    </source>
</evidence>